<keyword evidence="7" id="KW-0067">ATP-binding</keyword>
<dbReference type="InterPro" id="IPR003439">
    <property type="entry name" value="ABC_transporter-like_ATP-bd"/>
</dbReference>
<evidence type="ECO:0000256" key="1">
    <source>
        <dbReference type="ARBA" id="ARBA00004496"/>
    </source>
</evidence>
<keyword evidence="2" id="KW-0963">Cytoplasm</keyword>
<dbReference type="PANTHER" id="PTHR43152">
    <property type="entry name" value="UVRABC SYSTEM PROTEIN A"/>
    <property type="match status" value="1"/>
</dbReference>
<dbReference type="PROSITE" id="PS00211">
    <property type="entry name" value="ABC_TRANSPORTER_1"/>
    <property type="match status" value="2"/>
</dbReference>
<evidence type="ECO:0000256" key="13">
    <source>
        <dbReference type="ARBA" id="ARBA00042156"/>
    </source>
</evidence>
<evidence type="ECO:0000256" key="9">
    <source>
        <dbReference type="ARBA" id="ARBA00023125"/>
    </source>
</evidence>
<evidence type="ECO:0000256" key="6">
    <source>
        <dbReference type="ARBA" id="ARBA00022769"/>
    </source>
</evidence>
<dbReference type="Gene3D" id="3.40.50.300">
    <property type="entry name" value="P-loop containing nucleotide triphosphate hydrolases"/>
    <property type="match status" value="3"/>
</dbReference>
<keyword evidence="9" id="KW-0238">DNA-binding</keyword>
<keyword evidence="5" id="KW-0227">DNA damage</keyword>
<dbReference type="AlphaFoldDB" id="F8ABA8"/>
<keyword evidence="6" id="KW-0228">DNA excision</keyword>
<dbReference type="SMART" id="SM00382">
    <property type="entry name" value="AAA"/>
    <property type="match status" value="2"/>
</dbReference>
<dbReference type="InterPro" id="IPR017871">
    <property type="entry name" value="ABC_transporter-like_CS"/>
</dbReference>
<evidence type="ECO:0000256" key="10">
    <source>
        <dbReference type="ARBA" id="ARBA00023204"/>
    </source>
</evidence>
<comment type="subcellular location">
    <subcellularLocation>
        <location evidence="1">Cytoplasm</location>
    </subcellularLocation>
</comment>
<evidence type="ECO:0000256" key="3">
    <source>
        <dbReference type="ARBA" id="ARBA00022737"/>
    </source>
</evidence>
<dbReference type="HOGENOM" id="CLU_001370_0_2_0"/>
<dbReference type="PANTHER" id="PTHR43152:SF3">
    <property type="entry name" value="UVRABC SYSTEM PROTEIN A"/>
    <property type="match status" value="1"/>
</dbReference>
<dbReference type="Pfam" id="PF17760">
    <property type="entry name" value="UvrA_inter"/>
    <property type="match status" value="1"/>
</dbReference>
<evidence type="ECO:0000256" key="7">
    <source>
        <dbReference type="ARBA" id="ARBA00022840"/>
    </source>
</evidence>
<dbReference type="GO" id="GO:0016887">
    <property type="term" value="F:ATP hydrolysis activity"/>
    <property type="evidence" value="ECO:0007669"/>
    <property type="project" value="InterPro"/>
</dbReference>
<dbReference type="InParanoid" id="F8ABA8"/>
<dbReference type="InterPro" id="IPR027417">
    <property type="entry name" value="P-loop_NTPase"/>
</dbReference>
<dbReference type="PROSITE" id="PS50893">
    <property type="entry name" value="ABC_TRANSPORTER_2"/>
    <property type="match status" value="1"/>
</dbReference>
<dbReference type="InterPro" id="IPR003593">
    <property type="entry name" value="AAA+_ATPase"/>
</dbReference>
<sequence length="773" mass="85835">MIRITGAKIHNLKSVSLELPKGVLICITGPSGSGKSSLAFDTICQEARRRYLAVLNLGQTERRATENPYLEAAGGLPPSVGLEQKVPQASPRSTVGTLTGILDYLRVLFTELGSIECKSCKNPVISQTLTEILDEIQNTLPLKTKFYVLAPLWQINPEGLRFLQAEGFQRLLIDGKVIDLTEENPPQKFSSCAILVDRLIMKEGVESRLEEAVRLALSLTRGVVWIKPLDKNQSELRFTRGECCPHCGTPLPEIRAEFFSFNHSLGACPHCQGTGETAEGLCPECKGKRLKAEALKVFLGSFNFADLAQSPLKELMEKLSSLKFEGLKARIFEGLFSEIKTRTSALIDLGLDDLNLFRPCNKLSLGELQRLRLAAFFGEKLSGCLYIFDEPGVGLSPMEKERLLFLLQGLIAQGNTVIIVEHDPFFITASQVVVEMGPGAGRHGGKILFVGSPEELISREDTPTGAFLSGKRRLFRRLRQTKETLKVGRFTIPKQVLLCLVGPSGTGKTSLLKELAEYEQAKLITPATPKGRESIVISYIEGLKILRELLASTKEARARGFKPAHFSFFTKEGRCPVCKGLGRYEIKIPHLSSLWAVCEECLGTKFRRDVLEVKFRGLNIHELLNLTVEEALSLLARVPKLCEKLTLLAEVGLGYLTLGQEINSLSGGERQRLRLSRLLLKGEKAQILLFDVPSIGLHFEDINKLLALFERLLDQGYTLVVADNHPAFALLADEIWEIKQGEIAFSGTPETWLKQKGPFARLFEKYLPLIERI</sequence>
<organism evidence="15 16">
    <name type="scientific">Thermodesulfatator indicus (strain DSM 15286 / JCM 11887 / CIR29812)</name>
    <dbReference type="NCBI Taxonomy" id="667014"/>
    <lineage>
        <taxon>Bacteria</taxon>
        <taxon>Pseudomonadati</taxon>
        <taxon>Thermodesulfobacteriota</taxon>
        <taxon>Thermodesulfobacteria</taxon>
        <taxon>Thermodesulfobacteriales</taxon>
        <taxon>Thermodesulfatatoraceae</taxon>
        <taxon>Thermodesulfatator</taxon>
    </lineage>
</organism>
<feature type="domain" description="ABC transporter" evidence="14">
    <location>
        <begin position="469"/>
        <end position="765"/>
    </location>
</feature>
<comment type="similarity">
    <text evidence="11">Belongs to the ABC transporter superfamily. UvrA family.</text>
</comment>
<dbReference type="SUPFAM" id="SSF52540">
    <property type="entry name" value="P-loop containing nucleoside triphosphate hydrolases"/>
    <property type="match status" value="2"/>
</dbReference>
<evidence type="ECO:0000256" key="5">
    <source>
        <dbReference type="ARBA" id="ARBA00022763"/>
    </source>
</evidence>
<evidence type="ECO:0000256" key="2">
    <source>
        <dbReference type="ARBA" id="ARBA00022490"/>
    </source>
</evidence>
<keyword evidence="8" id="KW-0267">Excision nuclease</keyword>
<reference evidence="15 16" key="2">
    <citation type="journal article" date="2012" name="Stand. Genomic Sci.">
        <title>Complete genome sequence of the thermophilic sulfate-reducing ocean bacterium Thermodesulfatator indicus type strain (CIR29812(T)).</title>
        <authorList>
            <person name="Anderson I."/>
            <person name="Saunders E."/>
            <person name="Lapidus A."/>
            <person name="Nolan M."/>
            <person name="Lucas S."/>
            <person name="Tice H."/>
            <person name="Del Rio T.G."/>
            <person name="Cheng J.F."/>
            <person name="Han C."/>
            <person name="Tapia R."/>
            <person name="Goodwin L.A."/>
            <person name="Pitluck S."/>
            <person name="Liolios K."/>
            <person name="Mavromatis K."/>
            <person name="Pagani I."/>
            <person name="Ivanova N."/>
            <person name="Mikhailova N."/>
            <person name="Pati A."/>
            <person name="Chen A."/>
            <person name="Palaniappan K."/>
            <person name="Land M."/>
            <person name="Hauser L."/>
            <person name="Jeffries C.D."/>
            <person name="Chang Y.J."/>
            <person name="Brambilla E.M."/>
            <person name="Rohde M."/>
            <person name="Spring S."/>
            <person name="Goker M."/>
            <person name="Detter J.C."/>
            <person name="Woyke T."/>
            <person name="Bristow J."/>
            <person name="Eisen J.A."/>
            <person name="Markowitz V."/>
            <person name="Hugenholtz P."/>
            <person name="Kyrpides N.C."/>
            <person name="Klenk H.P."/>
        </authorList>
    </citation>
    <scope>NUCLEOTIDE SEQUENCE [LARGE SCALE GENOMIC DNA]</scope>
    <source>
        <strain evidence="16">DSM 15286 / JCM 11887 / CIR29812</strain>
    </source>
</reference>
<keyword evidence="4" id="KW-0547">Nucleotide-binding</keyword>
<evidence type="ECO:0000256" key="8">
    <source>
        <dbReference type="ARBA" id="ARBA00022881"/>
    </source>
</evidence>
<dbReference type="STRING" id="667014.Thein_1712"/>
<dbReference type="GO" id="GO:0005737">
    <property type="term" value="C:cytoplasm"/>
    <property type="evidence" value="ECO:0007669"/>
    <property type="project" value="UniProtKB-SubCell"/>
</dbReference>
<evidence type="ECO:0000259" key="14">
    <source>
        <dbReference type="PROSITE" id="PS50893"/>
    </source>
</evidence>
<dbReference type="Gene3D" id="1.20.1580.10">
    <property type="entry name" value="ABC transporter ATPase like domain"/>
    <property type="match status" value="3"/>
</dbReference>
<evidence type="ECO:0000256" key="11">
    <source>
        <dbReference type="ARBA" id="ARBA00038000"/>
    </source>
</evidence>
<name>F8ABA8_THEID</name>
<reference evidence="16" key="1">
    <citation type="submission" date="2011-04" db="EMBL/GenBank/DDBJ databases">
        <title>The complete genome of Thermodesulfatator indicus DSM 15286.</title>
        <authorList>
            <person name="Lucas S."/>
            <person name="Copeland A."/>
            <person name="Lapidus A."/>
            <person name="Bruce D."/>
            <person name="Goodwin L."/>
            <person name="Pitluck S."/>
            <person name="Peters L."/>
            <person name="Kyrpides N."/>
            <person name="Mavromatis K."/>
            <person name="Pagani I."/>
            <person name="Ivanova N."/>
            <person name="Saunders L."/>
            <person name="Detter J.C."/>
            <person name="Tapia R."/>
            <person name="Han C."/>
            <person name="Land M."/>
            <person name="Hauser L."/>
            <person name="Markowitz V."/>
            <person name="Cheng J.-F."/>
            <person name="Hugenholtz P."/>
            <person name="Woyke T."/>
            <person name="Wu D."/>
            <person name="Spring S."/>
            <person name="Schroeder M."/>
            <person name="Brambilla E."/>
            <person name="Klenk H.-P."/>
            <person name="Eisen J.A."/>
        </authorList>
    </citation>
    <scope>NUCLEOTIDE SEQUENCE [LARGE SCALE GENOMIC DNA]</scope>
    <source>
        <strain evidence="16">DSM 15286 / JCM 11887 / CIR29812</strain>
    </source>
</reference>
<dbReference type="InterPro" id="IPR041102">
    <property type="entry name" value="UvrA_inter"/>
</dbReference>
<dbReference type="GO" id="GO:0006281">
    <property type="term" value="P:DNA repair"/>
    <property type="evidence" value="ECO:0007669"/>
    <property type="project" value="UniProtKB-KW"/>
</dbReference>
<dbReference type="OrthoDB" id="9759112at2"/>
<gene>
    <name evidence="15" type="ordered locus">Thein_1712</name>
</gene>
<proteinExistence type="inferred from homology"/>
<dbReference type="Gene3D" id="3.30.190.20">
    <property type="match status" value="1"/>
</dbReference>
<evidence type="ECO:0000313" key="15">
    <source>
        <dbReference type="EMBL" id="AEH45570.1"/>
    </source>
</evidence>
<dbReference type="GO" id="GO:0004518">
    <property type="term" value="F:nuclease activity"/>
    <property type="evidence" value="ECO:0007669"/>
    <property type="project" value="UniProtKB-KW"/>
</dbReference>
<dbReference type="Proteomes" id="UP000006793">
    <property type="component" value="Chromosome"/>
</dbReference>
<evidence type="ECO:0000313" key="16">
    <source>
        <dbReference type="Proteomes" id="UP000006793"/>
    </source>
</evidence>
<dbReference type="eggNOG" id="COG0178">
    <property type="taxonomic scope" value="Bacteria"/>
</dbReference>
<dbReference type="PaxDb" id="667014-Thein_1712"/>
<keyword evidence="10" id="KW-0234">DNA repair</keyword>
<dbReference type="EMBL" id="CP002683">
    <property type="protein sequence ID" value="AEH45570.1"/>
    <property type="molecule type" value="Genomic_DNA"/>
</dbReference>
<evidence type="ECO:0000256" key="4">
    <source>
        <dbReference type="ARBA" id="ARBA00022741"/>
    </source>
</evidence>
<protein>
    <recommendedName>
        <fullName evidence="12">UvrABC system protein A</fullName>
    </recommendedName>
    <alternativeName>
        <fullName evidence="13">Excinuclease ABC subunit A</fullName>
    </alternativeName>
</protein>
<dbReference type="KEGG" id="tid:Thein_1712"/>
<keyword evidence="3" id="KW-0677">Repeat</keyword>
<dbReference type="GO" id="GO:0005524">
    <property type="term" value="F:ATP binding"/>
    <property type="evidence" value="ECO:0007669"/>
    <property type="project" value="UniProtKB-KW"/>
</dbReference>
<accession>F8ABA8</accession>
<dbReference type="RefSeq" id="WP_013908311.1">
    <property type="nucleotide sequence ID" value="NC_015681.1"/>
</dbReference>
<keyword evidence="16" id="KW-1185">Reference proteome</keyword>
<dbReference type="GO" id="GO:0003677">
    <property type="term" value="F:DNA binding"/>
    <property type="evidence" value="ECO:0007669"/>
    <property type="project" value="UniProtKB-KW"/>
</dbReference>
<evidence type="ECO:0000256" key="12">
    <source>
        <dbReference type="ARBA" id="ARBA00039316"/>
    </source>
</evidence>